<feature type="compositionally biased region" description="Polar residues" evidence="1">
    <location>
        <begin position="154"/>
        <end position="168"/>
    </location>
</feature>
<organism evidence="2">
    <name type="scientific">Tanacetum cinerariifolium</name>
    <name type="common">Dalmatian daisy</name>
    <name type="synonym">Chrysanthemum cinerariifolium</name>
    <dbReference type="NCBI Taxonomy" id="118510"/>
    <lineage>
        <taxon>Eukaryota</taxon>
        <taxon>Viridiplantae</taxon>
        <taxon>Streptophyta</taxon>
        <taxon>Embryophyta</taxon>
        <taxon>Tracheophyta</taxon>
        <taxon>Spermatophyta</taxon>
        <taxon>Magnoliopsida</taxon>
        <taxon>eudicotyledons</taxon>
        <taxon>Gunneridae</taxon>
        <taxon>Pentapetalae</taxon>
        <taxon>asterids</taxon>
        <taxon>campanulids</taxon>
        <taxon>Asterales</taxon>
        <taxon>Asteraceae</taxon>
        <taxon>Asteroideae</taxon>
        <taxon>Anthemideae</taxon>
        <taxon>Anthemidinae</taxon>
        <taxon>Tanacetum</taxon>
    </lineage>
</organism>
<accession>A0A699HB00</accession>
<gene>
    <name evidence="2" type="ORF">Tci_350124</name>
</gene>
<feature type="compositionally biased region" description="Low complexity" evidence="1">
    <location>
        <begin position="58"/>
        <end position="76"/>
    </location>
</feature>
<dbReference type="AlphaFoldDB" id="A0A699HB00"/>
<evidence type="ECO:0000313" key="2">
    <source>
        <dbReference type="EMBL" id="GEX78149.1"/>
    </source>
</evidence>
<evidence type="ECO:0000256" key="1">
    <source>
        <dbReference type="SAM" id="MobiDB-lite"/>
    </source>
</evidence>
<dbReference type="EMBL" id="BKCJ010129664">
    <property type="protein sequence ID" value="GEX78149.1"/>
    <property type="molecule type" value="Genomic_DNA"/>
</dbReference>
<sequence>MLNDPNNQIPGSSSNPNNIQGSSPQPSYNQMPYYPNFQTPFANPEELSLFNQWKMQNQVSQFQQQQQPNQATASQPRSDQQSFHLVNENEAVNEKEPIPTTTSKKTSREHKWKNPESTNARRNRFRVTDEEPAHFGDDALPRPPELQRLAKSQRFGSNSTASSGSNPMMYQEFMKEQYGLDRKAKMQVIEQESEGG</sequence>
<feature type="region of interest" description="Disordered" evidence="1">
    <location>
        <begin position="1"/>
        <end position="41"/>
    </location>
</feature>
<reference evidence="2" key="1">
    <citation type="journal article" date="2019" name="Sci. Rep.">
        <title>Draft genome of Tanacetum cinerariifolium, the natural source of mosquito coil.</title>
        <authorList>
            <person name="Yamashiro T."/>
            <person name="Shiraishi A."/>
            <person name="Satake H."/>
            <person name="Nakayama K."/>
        </authorList>
    </citation>
    <scope>NUCLEOTIDE SEQUENCE</scope>
</reference>
<comment type="caution">
    <text evidence="2">The sequence shown here is derived from an EMBL/GenBank/DDBJ whole genome shotgun (WGS) entry which is preliminary data.</text>
</comment>
<proteinExistence type="predicted"/>
<protein>
    <submittedName>
        <fullName evidence="2">Uncharacterized protein</fullName>
    </submittedName>
</protein>
<name>A0A699HB00_TANCI</name>
<feature type="compositionally biased region" description="Basic and acidic residues" evidence="1">
    <location>
        <begin position="126"/>
        <end position="140"/>
    </location>
</feature>
<feature type="region of interest" description="Disordered" evidence="1">
    <location>
        <begin position="58"/>
        <end position="170"/>
    </location>
</feature>